<protein>
    <recommendedName>
        <fullName evidence="5">Type I restriction modification DNA specificity domain-containing protein</fullName>
    </recommendedName>
</protein>
<dbReference type="InterPro" id="IPR000055">
    <property type="entry name" value="Restrct_endonuc_typeI_TRD"/>
</dbReference>
<dbReference type="Gene3D" id="3.90.220.20">
    <property type="entry name" value="DNA methylase specificity domains"/>
    <property type="match status" value="2"/>
</dbReference>
<evidence type="ECO:0000313" key="6">
    <source>
        <dbReference type="EMBL" id="EQC95803.1"/>
    </source>
</evidence>
<keyword evidence="4" id="KW-0175">Coiled coil</keyword>
<dbReference type="PANTHER" id="PTHR30408:SF12">
    <property type="entry name" value="TYPE I RESTRICTION ENZYME MJAVIII SPECIFICITY SUBUNIT"/>
    <property type="match status" value="1"/>
</dbReference>
<sequence>MSKKSPQLRFEGFTDDWEQRKLGDEFKKVNERNNGSFGREHWISVANMYFQDPEKVQSNNINTRTYVMRIGDMAFEGHKSSKFKYGRFVVNDIGNGVVSELFPIYRHNNEYDNSYWKNAIQIERIMAPIFAKAITSSGVSSNKLDNNHFLNQKICIPPLKEQKKIGSFFKQLDDTIALHQRKLDLLKEQKKGYLQKMFPKNGAKVPELRFAGFADDWEERKLAELATMNARIGWQNLRTSEFLDEGDYILITGTDFKDGEIDYSNIHYVEKERFDQDKKIQVQDGSILITKDGTLGKVAYVKNLPGPATLNAGVFNVRVINSDETDSKYLFHYLKAPFLLKFADEQSTGGTIKHLNQNVLVKFPVPLPGLDEQKRIANLLESMDNLIAANQRKLDLLKEQKKGFLQKMFV</sequence>
<organism evidence="6 7">
    <name type="scientific">Lactococcus cremoris subsp. cremoris TIFN3</name>
    <dbReference type="NCBI Taxonomy" id="1234873"/>
    <lineage>
        <taxon>Bacteria</taxon>
        <taxon>Bacillati</taxon>
        <taxon>Bacillota</taxon>
        <taxon>Bacilli</taxon>
        <taxon>Lactobacillales</taxon>
        <taxon>Streptococcaceae</taxon>
        <taxon>Lactococcus</taxon>
        <taxon>Lactococcus cremoris subsp. cremoris</taxon>
    </lineage>
</organism>
<keyword evidence="2" id="KW-0680">Restriction system</keyword>
<gene>
    <name evidence="6" type="ORF">LLT3_02785</name>
</gene>
<feature type="domain" description="Type I restriction modification DNA specificity" evidence="5">
    <location>
        <begin position="125"/>
        <end position="187"/>
    </location>
</feature>
<dbReference type="AlphaFoldDB" id="T0WT55"/>
<keyword evidence="3" id="KW-0238">DNA-binding</keyword>
<dbReference type="PANTHER" id="PTHR30408">
    <property type="entry name" value="TYPE-1 RESTRICTION ENZYME ECOKI SPECIFICITY PROTEIN"/>
    <property type="match status" value="1"/>
</dbReference>
<dbReference type="Pfam" id="PF01420">
    <property type="entry name" value="Methylase_S"/>
    <property type="match status" value="2"/>
</dbReference>
<dbReference type="PATRIC" id="fig|1234873.3.peg.645"/>
<dbReference type="Proteomes" id="UP000015664">
    <property type="component" value="Unassembled WGS sequence"/>
</dbReference>
<evidence type="ECO:0000256" key="4">
    <source>
        <dbReference type="SAM" id="Coils"/>
    </source>
</evidence>
<accession>T0WT55</accession>
<name>T0WT55_LACLC</name>
<evidence type="ECO:0000256" key="1">
    <source>
        <dbReference type="ARBA" id="ARBA00010923"/>
    </source>
</evidence>
<evidence type="ECO:0000256" key="2">
    <source>
        <dbReference type="ARBA" id="ARBA00022747"/>
    </source>
</evidence>
<dbReference type="Gene3D" id="1.10.287.1120">
    <property type="entry name" value="Bipartite methylase S protein"/>
    <property type="match status" value="1"/>
</dbReference>
<feature type="domain" description="Type I restriction modification DNA specificity" evidence="5">
    <location>
        <begin position="215"/>
        <end position="398"/>
    </location>
</feature>
<reference evidence="6 7" key="1">
    <citation type="journal article" date="2013" name="ISME J.">
        <title>Multifactorial diversity sustains microbial community stability.</title>
        <authorList>
            <person name="Erkus O."/>
            <person name="de Jager V.C."/>
            <person name="Spus M."/>
            <person name="van Alen-Boerrigter I.J."/>
            <person name="van Rijswijck I.M."/>
            <person name="Hazelwood L."/>
            <person name="Janssen P.W."/>
            <person name="van Hijum S.A."/>
            <person name="Kleerebezem M."/>
            <person name="Smid E.J."/>
        </authorList>
    </citation>
    <scope>NUCLEOTIDE SEQUENCE [LARGE SCALE GENOMIC DNA]</scope>
    <source>
        <strain evidence="6 7">TIFN3</strain>
    </source>
</reference>
<dbReference type="GO" id="GO:0009307">
    <property type="term" value="P:DNA restriction-modification system"/>
    <property type="evidence" value="ECO:0007669"/>
    <property type="project" value="UniProtKB-KW"/>
</dbReference>
<evidence type="ECO:0000313" key="7">
    <source>
        <dbReference type="Proteomes" id="UP000015664"/>
    </source>
</evidence>
<proteinExistence type="inferred from homology"/>
<dbReference type="InterPro" id="IPR044946">
    <property type="entry name" value="Restrct_endonuc_typeI_TRD_sf"/>
</dbReference>
<dbReference type="InterPro" id="IPR052021">
    <property type="entry name" value="Type-I_RS_S_subunit"/>
</dbReference>
<feature type="coiled-coil region" evidence="4">
    <location>
        <begin position="169"/>
        <end position="196"/>
    </location>
</feature>
<dbReference type="SUPFAM" id="SSF116734">
    <property type="entry name" value="DNA methylase specificity domain"/>
    <property type="match status" value="2"/>
</dbReference>
<evidence type="ECO:0000259" key="5">
    <source>
        <dbReference type="Pfam" id="PF01420"/>
    </source>
</evidence>
<dbReference type="GO" id="GO:0003677">
    <property type="term" value="F:DNA binding"/>
    <property type="evidence" value="ECO:0007669"/>
    <property type="project" value="UniProtKB-KW"/>
</dbReference>
<evidence type="ECO:0000256" key="3">
    <source>
        <dbReference type="ARBA" id="ARBA00023125"/>
    </source>
</evidence>
<dbReference type="EMBL" id="ATBE01000046">
    <property type="protein sequence ID" value="EQC95803.1"/>
    <property type="molecule type" value="Genomic_DNA"/>
</dbReference>
<comment type="similarity">
    <text evidence="1">Belongs to the type-I restriction system S methylase family.</text>
</comment>
<comment type="caution">
    <text evidence="6">The sequence shown here is derived from an EMBL/GenBank/DDBJ whole genome shotgun (WGS) entry which is preliminary data.</text>
</comment>